<dbReference type="RefSeq" id="WP_141319935.1">
    <property type="nucleotide sequence ID" value="NZ_BJLP01000020.1"/>
</dbReference>
<keyword evidence="1" id="KW-0812">Transmembrane</keyword>
<feature type="transmembrane region" description="Helical" evidence="1">
    <location>
        <begin position="107"/>
        <end position="129"/>
    </location>
</feature>
<dbReference type="Proteomes" id="UP000315842">
    <property type="component" value="Unassembled WGS sequence"/>
</dbReference>
<evidence type="ECO:0000313" key="3">
    <source>
        <dbReference type="Proteomes" id="UP000315842"/>
    </source>
</evidence>
<comment type="caution">
    <text evidence="2">The sequence shown here is derived from an EMBL/GenBank/DDBJ whole genome shotgun (WGS) entry which is preliminary data.</text>
</comment>
<sequence>MTTTARSRAARSLGLWVTILGITFIVAGVGAWVGVSVSLGSERITVSDDAPAFGGNRLDTPWEAWAQTEQIKKHALDASGGQTFAQLDRDDPVRATLETASFLRTSLLTSVIAFGISLLVMGVGLGLLLTGLAIRKLAPVAQVEPAAVAERAPAGVAPASPAIA</sequence>
<proteinExistence type="predicted"/>
<evidence type="ECO:0008006" key="4">
    <source>
        <dbReference type="Google" id="ProtNLM"/>
    </source>
</evidence>
<reference evidence="2 3" key="1">
    <citation type="submission" date="2019-06" db="EMBL/GenBank/DDBJ databases">
        <title>Whole genome shotgun sequence of Cellulomonas uda NBRC 3747.</title>
        <authorList>
            <person name="Hosoyama A."/>
            <person name="Uohara A."/>
            <person name="Ohji S."/>
            <person name="Ichikawa N."/>
        </authorList>
    </citation>
    <scope>NUCLEOTIDE SEQUENCE [LARGE SCALE GENOMIC DNA]</scope>
    <source>
        <strain evidence="2 3">NBRC 3747</strain>
    </source>
</reference>
<name>A0A4Y3KCA8_CELUD</name>
<dbReference type="AlphaFoldDB" id="A0A4Y3KCA8"/>
<dbReference type="EMBL" id="BJLP01000020">
    <property type="protein sequence ID" value="GEA81014.1"/>
    <property type="molecule type" value="Genomic_DNA"/>
</dbReference>
<evidence type="ECO:0000256" key="1">
    <source>
        <dbReference type="SAM" id="Phobius"/>
    </source>
</evidence>
<feature type="transmembrane region" description="Helical" evidence="1">
    <location>
        <begin position="12"/>
        <end position="33"/>
    </location>
</feature>
<evidence type="ECO:0000313" key="2">
    <source>
        <dbReference type="EMBL" id="GEA81014.1"/>
    </source>
</evidence>
<organism evidence="2 3">
    <name type="scientific">Cellulomonas uda</name>
    <dbReference type="NCBI Taxonomy" id="1714"/>
    <lineage>
        <taxon>Bacteria</taxon>
        <taxon>Bacillati</taxon>
        <taxon>Actinomycetota</taxon>
        <taxon>Actinomycetes</taxon>
        <taxon>Micrococcales</taxon>
        <taxon>Cellulomonadaceae</taxon>
        <taxon>Cellulomonas</taxon>
    </lineage>
</organism>
<keyword evidence="1" id="KW-0472">Membrane</keyword>
<gene>
    <name evidence="2" type="ORF">CUD01_14580</name>
</gene>
<protein>
    <recommendedName>
        <fullName evidence="4">Aromatic ring-opening dioxygenase LigA</fullName>
    </recommendedName>
</protein>
<accession>A0A4Y3KCA8</accession>
<keyword evidence="1" id="KW-1133">Transmembrane helix</keyword>
<keyword evidence="3" id="KW-1185">Reference proteome</keyword>